<dbReference type="Proteomes" id="UP000245657">
    <property type="component" value="Unassembled WGS sequence"/>
</dbReference>
<evidence type="ECO:0000313" key="1">
    <source>
        <dbReference type="EMBL" id="PWR69829.1"/>
    </source>
</evidence>
<name>A0A2V2MR13_9EURY</name>
<keyword evidence="2" id="KW-1185">Reference proteome</keyword>
<accession>A0A2V2MR13</accession>
<dbReference type="AlphaFoldDB" id="A0A2V2MR13"/>
<sequence>MSLFFCRRRSGGITLYSNTRDDKGYFRYLKQNISNPVVPGKNAQMHRDKIFDENQSSQIRGTKTIELPLITNQRRNFVYIH</sequence>
<dbReference type="EMBL" id="QGMY01000018">
    <property type="protein sequence ID" value="PWR69829.1"/>
    <property type="molecule type" value="Genomic_DNA"/>
</dbReference>
<proteinExistence type="predicted"/>
<protein>
    <submittedName>
        <fullName evidence="1">Uncharacterized protein</fullName>
    </submittedName>
</protein>
<reference evidence="1 2" key="1">
    <citation type="submission" date="2018-05" db="EMBL/GenBank/DDBJ databases">
        <title>Draft genome of Methanospirillum lacunae Ki8-1.</title>
        <authorList>
            <person name="Dueholm M.S."/>
            <person name="Nielsen P.H."/>
            <person name="Bakmann L.F."/>
            <person name="Otzen D.E."/>
        </authorList>
    </citation>
    <scope>NUCLEOTIDE SEQUENCE [LARGE SCALE GENOMIC DNA]</scope>
    <source>
        <strain evidence="1 2">Ki8-1</strain>
    </source>
</reference>
<comment type="caution">
    <text evidence="1">The sequence shown here is derived from an EMBL/GenBank/DDBJ whole genome shotgun (WGS) entry which is preliminary data.</text>
</comment>
<gene>
    <name evidence="1" type="ORF">DK846_16770</name>
</gene>
<evidence type="ECO:0000313" key="2">
    <source>
        <dbReference type="Proteomes" id="UP000245657"/>
    </source>
</evidence>
<organism evidence="1 2">
    <name type="scientific">Methanospirillum lacunae</name>
    <dbReference type="NCBI Taxonomy" id="668570"/>
    <lineage>
        <taxon>Archaea</taxon>
        <taxon>Methanobacteriati</taxon>
        <taxon>Methanobacteriota</taxon>
        <taxon>Stenosarchaea group</taxon>
        <taxon>Methanomicrobia</taxon>
        <taxon>Methanomicrobiales</taxon>
        <taxon>Methanospirillaceae</taxon>
        <taxon>Methanospirillum</taxon>
    </lineage>
</organism>